<gene>
    <name evidence="7" type="ORF">LKD36_04090</name>
</gene>
<organism evidence="7 8">
    <name type="scientific">Hominiventricola filiformis</name>
    <dbReference type="NCBI Taxonomy" id="2885352"/>
    <lineage>
        <taxon>Bacteria</taxon>
        <taxon>Bacillati</taxon>
        <taxon>Bacillota</taxon>
        <taxon>Clostridia</taxon>
        <taxon>Lachnospirales</taxon>
        <taxon>Lachnospiraceae</taxon>
        <taxon>Hominiventricola</taxon>
    </lineage>
</organism>
<dbReference type="Pfam" id="PF00278">
    <property type="entry name" value="Orn_DAP_Arg_deC"/>
    <property type="match status" value="1"/>
</dbReference>
<keyword evidence="2 3" id="KW-0663">Pyridoxal phosphate</keyword>
<evidence type="ECO:0000313" key="8">
    <source>
        <dbReference type="Proteomes" id="UP001198220"/>
    </source>
</evidence>
<proteinExistence type="inferred from homology"/>
<dbReference type="Gene3D" id="3.20.20.10">
    <property type="entry name" value="Alanine racemase"/>
    <property type="match status" value="1"/>
</dbReference>
<dbReference type="GO" id="GO:0009089">
    <property type="term" value="P:lysine biosynthetic process via diaminopimelate"/>
    <property type="evidence" value="ECO:0007669"/>
    <property type="project" value="TreeGrafter"/>
</dbReference>
<dbReference type="Proteomes" id="UP001198220">
    <property type="component" value="Unassembled WGS sequence"/>
</dbReference>
<evidence type="ECO:0000256" key="4">
    <source>
        <dbReference type="RuleBase" id="RU003737"/>
    </source>
</evidence>
<accession>A0AAE3A3H2</accession>
<dbReference type="InterPro" id="IPR022644">
    <property type="entry name" value="De-COase2_N"/>
</dbReference>
<dbReference type="AlphaFoldDB" id="A0AAE3A3H2"/>
<keyword evidence="8" id="KW-1185">Reference proteome</keyword>
<dbReference type="RefSeq" id="WP_118770264.1">
    <property type="nucleotide sequence ID" value="NZ_JAJEPS010000002.1"/>
</dbReference>
<dbReference type="InterPro" id="IPR009006">
    <property type="entry name" value="Ala_racemase/Decarboxylase_C"/>
</dbReference>
<feature type="domain" description="Orn/DAP/Arg decarboxylase 2 C-terminal" evidence="5">
    <location>
        <begin position="260"/>
        <end position="345"/>
    </location>
</feature>
<dbReference type="SUPFAM" id="SSF50621">
    <property type="entry name" value="Alanine racemase C-terminal domain-like"/>
    <property type="match status" value="1"/>
</dbReference>
<comment type="caution">
    <text evidence="7">The sequence shown here is derived from an EMBL/GenBank/DDBJ whole genome shotgun (WGS) entry which is preliminary data.</text>
</comment>
<comment type="similarity">
    <text evidence="4">Belongs to the Orn/Lys/Arg decarboxylase class-II family.</text>
</comment>
<evidence type="ECO:0000259" key="6">
    <source>
        <dbReference type="Pfam" id="PF02784"/>
    </source>
</evidence>
<sequence length="392" mass="44650">MNTPYYLLHKELLDEGIEKLNQARKQYWPNSIVGYSFKTNSLPWVVSYMKKQGYYAEVVSEDEYHLAEYLGYDQIIYNGPVKGQESFLRACRAGQIVNLDAEREIRWLEEAAVDGKPINVGVRVNFDLESMCPGEASGGEEGGRFGFSYETGAFAEVLERLGKIRGVKVTGIHLHCSSKTRSLNIYKAIAEMACRIRREYQLELSYVDAGGGYFGGLASKPQYADYLREMSEILKREFDPEHTILIVEPGTSLICPPIDYVTSVTDIKQTNRNYFVVTDGSRIHVDPLMAKKSYFYHLECQDETRPTAERQVISGFTCMENDRLFELKGYSALQEGDRIIYEKVGAYTMCLAPLFIGYYPPVYLEDQGKISCIREKWGVKEYTSQSVVEGNE</sequence>
<feature type="modified residue" description="N6-(pyridoxal phosphate)lysine" evidence="3">
    <location>
        <position position="38"/>
    </location>
</feature>
<dbReference type="Pfam" id="PF02784">
    <property type="entry name" value="Orn_Arg_deC_N"/>
    <property type="match status" value="1"/>
</dbReference>
<feature type="active site" description="Proton donor" evidence="3">
    <location>
        <position position="318"/>
    </location>
</feature>
<evidence type="ECO:0000256" key="3">
    <source>
        <dbReference type="PIRSR" id="PIRSR600183-50"/>
    </source>
</evidence>
<dbReference type="EMBL" id="JAJEPS010000002">
    <property type="protein sequence ID" value="MCC2125357.1"/>
    <property type="molecule type" value="Genomic_DNA"/>
</dbReference>
<dbReference type="InterPro" id="IPR000183">
    <property type="entry name" value="Orn/DAP/Arg_de-COase"/>
</dbReference>
<feature type="domain" description="Orn/DAP/Arg decarboxylase 2 N-terminal" evidence="6">
    <location>
        <begin position="18"/>
        <end position="253"/>
    </location>
</feature>
<dbReference type="Gene3D" id="2.40.37.10">
    <property type="entry name" value="Lyase, Ornithine Decarboxylase, Chain A, domain 1"/>
    <property type="match status" value="1"/>
</dbReference>
<dbReference type="GO" id="GO:0008836">
    <property type="term" value="F:diaminopimelate decarboxylase activity"/>
    <property type="evidence" value="ECO:0007669"/>
    <property type="project" value="TreeGrafter"/>
</dbReference>
<comment type="cofactor">
    <cofactor evidence="1 3">
        <name>pyridoxal 5'-phosphate</name>
        <dbReference type="ChEBI" id="CHEBI:597326"/>
    </cofactor>
</comment>
<evidence type="ECO:0000256" key="1">
    <source>
        <dbReference type="ARBA" id="ARBA00001933"/>
    </source>
</evidence>
<evidence type="ECO:0000259" key="5">
    <source>
        <dbReference type="Pfam" id="PF00278"/>
    </source>
</evidence>
<dbReference type="InterPro" id="IPR029066">
    <property type="entry name" value="PLP-binding_barrel"/>
</dbReference>
<dbReference type="InterPro" id="IPR022643">
    <property type="entry name" value="De-COase2_C"/>
</dbReference>
<dbReference type="SUPFAM" id="SSF51419">
    <property type="entry name" value="PLP-binding barrel"/>
    <property type="match status" value="1"/>
</dbReference>
<dbReference type="PANTHER" id="PTHR43727">
    <property type="entry name" value="DIAMINOPIMELATE DECARBOXYLASE"/>
    <property type="match status" value="1"/>
</dbReference>
<protein>
    <submittedName>
        <fullName evidence="7">Pyridoxal-dependent decarboxylase</fullName>
    </submittedName>
</protein>
<name>A0AAE3A3H2_9FIRM</name>
<reference evidence="7 8" key="1">
    <citation type="submission" date="2021-10" db="EMBL/GenBank/DDBJ databases">
        <title>Anaerobic single-cell dispensing facilitates the cultivation of human gut bacteria.</title>
        <authorList>
            <person name="Afrizal A."/>
        </authorList>
    </citation>
    <scope>NUCLEOTIDE SEQUENCE [LARGE SCALE GENOMIC DNA]</scope>
    <source>
        <strain evidence="7 8">CLA-AA-H276</strain>
    </source>
</reference>
<evidence type="ECO:0000256" key="2">
    <source>
        <dbReference type="ARBA" id="ARBA00022898"/>
    </source>
</evidence>
<evidence type="ECO:0000313" key="7">
    <source>
        <dbReference type="EMBL" id="MCC2125357.1"/>
    </source>
</evidence>
<dbReference type="PRINTS" id="PR01179">
    <property type="entry name" value="ODADCRBXLASE"/>
</dbReference>
<dbReference type="PANTHER" id="PTHR43727:SF3">
    <property type="entry name" value="GROUP IV DECARBOXYLASE"/>
    <property type="match status" value="1"/>
</dbReference>